<dbReference type="InterPro" id="IPR036852">
    <property type="entry name" value="Peptidase_S8/S53_dom_sf"/>
</dbReference>
<sequence>MKKMLIVLSVLFSVLAVPVSAVESPAPVVVPTPVVTSTPTPVATPTPTPVVASPTPVVASPTPVVNSKPVVIIDSYFDTRVTNTTIVCIATDKCVNTAKPSTRVSDAVNHGTAMAEVARRNNPEVPLILLRSATVNNKGAVGILNGNDFLAALKWVDANSSTVSAVSFSYNLSGNMSKPGECKLSPTGLVNIKVVDPLIRTTVASLKSKGIPVFISTGNDSNRKPVNYPACITDTVSVSTFPVGNHDANTDYFGVLPEGKWNYQSVSFGSIPQTTSSATIAVATQWQKGLTVTDKMVKVLQ</sequence>
<evidence type="ECO:0008006" key="2">
    <source>
        <dbReference type="Google" id="ProtNLM"/>
    </source>
</evidence>
<evidence type="ECO:0000313" key="1">
    <source>
        <dbReference type="EMBL" id="CAB4164856.1"/>
    </source>
</evidence>
<dbReference type="Gene3D" id="3.40.50.200">
    <property type="entry name" value="Peptidase S8/S53 domain"/>
    <property type="match status" value="1"/>
</dbReference>
<dbReference type="GO" id="GO:0004252">
    <property type="term" value="F:serine-type endopeptidase activity"/>
    <property type="evidence" value="ECO:0007669"/>
    <property type="project" value="InterPro"/>
</dbReference>
<proteinExistence type="predicted"/>
<reference evidence="1" key="1">
    <citation type="submission" date="2020-04" db="EMBL/GenBank/DDBJ databases">
        <authorList>
            <person name="Chiriac C."/>
            <person name="Salcher M."/>
            <person name="Ghai R."/>
            <person name="Kavagutti S V."/>
        </authorList>
    </citation>
    <scope>NUCLEOTIDE SEQUENCE</scope>
</reference>
<organism evidence="1">
    <name type="scientific">uncultured Caudovirales phage</name>
    <dbReference type="NCBI Taxonomy" id="2100421"/>
    <lineage>
        <taxon>Viruses</taxon>
        <taxon>Duplodnaviria</taxon>
        <taxon>Heunggongvirae</taxon>
        <taxon>Uroviricota</taxon>
        <taxon>Caudoviricetes</taxon>
        <taxon>Peduoviridae</taxon>
        <taxon>Maltschvirus</taxon>
        <taxon>Maltschvirus maltsch</taxon>
    </lineage>
</organism>
<accession>A0A6J5P4E2</accession>
<dbReference type="GO" id="GO:0006508">
    <property type="term" value="P:proteolysis"/>
    <property type="evidence" value="ECO:0007669"/>
    <property type="project" value="InterPro"/>
</dbReference>
<dbReference type="EMBL" id="LR796766">
    <property type="protein sequence ID" value="CAB4164856.1"/>
    <property type="molecule type" value="Genomic_DNA"/>
</dbReference>
<protein>
    <recommendedName>
        <fullName evidence="2">Peptidase S8/S53 domain-containing protein</fullName>
    </recommendedName>
</protein>
<name>A0A6J5P4E2_9CAUD</name>
<gene>
    <name evidence="1" type="ORF">UFOVP828_155</name>
</gene>
<dbReference type="SUPFAM" id="SSF52743">
    <property type="entry name" value="Subtilisin-like"/>
    <property type="match status" value="1"/>
</dbReference>